<dbReference type="HOGENOM" id="CLU_2632620_0_0_6"/>
<evidence type="ECO:0000313" key="1">
    <source>
        <dbReference type="EMBL" id="CAX58084.1"/>
    </source>
</evidence>
<dbReference type="KEGG" id="ebi:EbC_05530"/>
<reference evidence="1 2" key="1">
    <citation type="journal article" date="2010" name="BMC Genomics">
        <title>Genome comparison of the epiphytic bacteria Erwinia billingiae and E. tasmaniensis with the pear pathogen E. pyrifoliae.</title>
        <authorList>
            <person name="Kube M."/>
            <person name="Migdoll A.M."/>
            <person name="Gehring I."/>
            <person name="Heitmann K."/>
            <person name="Mayer Y."/>
            <person name="Kuhl H."/>
            <person name="Knaust F."/>
            <person name="Geider K."/>
            <person name="Reinhardt R."/>
        </authorList>
    </citation>
    <scope>NUCLEOTIDE SEQUENCE [LARGE SCALE GENOMIC DNA]</scope>
    <source>
        <strain evidence="1 2">Eb661</strain>
    </source>
</reference>
<keyword evidence="2" id="KW-1185">Reference proteome</keyword>
<dbReference type="AlphaFoldDB" id="D8MMM7"/>
<protein>
    <submittedName>
        <fullName evidence="1">Phage tail protein, probable</fullName>
    </submittedName>
</protein>
<sequence length="77" mass="8957">MWLRENQSDPLQNRETRVKLISFAVDILANDRGDISRYLKVTELLRATVDCSKASIEAVLEPDLPEEYWTVKYGRTE</sequence>
<organism evidence="2">
    <name type="scientific">Erwinia billingiae (strain Eb661)</name>
    <dbReference type="NCBI Taxonomy" id="634500"/>
    <lineage>
        <taxon>Bacteria</taxon>
        <taxon>Pseudomonadati</taxon>
        <taxon>Pseudomonadota</taxon>
        <taxon>Gammaproteobacteria</taxon>
        <taxon>Enterobacterales</taxon>
        <taxon>Erwiniaceae</taxon>
        <taxon>Erwinia</taxon>
    </lineage>
</organism>
<evidence type="ECO:0000313" key="2">
    <source>
        <dbReference type="Proteomes" id="UP000008793"/>
    </source>
</evidence>
<dbReference type="EMBL" id="FP236843">
    <property type="protein sequence ID" value="CAX58084.1"/>
    <property type="molecule type" value="Genomic_DNA"/>
</dbReference>
<proteinExistence type="predicted"/>
<name>D8MMM7_ERWBE</name>
<dbReference type="Proteomes" id="UP000008793">
    <property type="component" value="Chromosome"/>
</dbReference>
<dbReference type="Pfam" id="PF06891">
    <property type="entry name" value="P2_Phage_GpR"/>
    <property type="match status" value="1"/>
</dbReference>
<gene>
    <name evidence="1" type="ordered locus">EbC_05530</name>
</gene>
<accession>D8MMM7</accession>
<dbReference type="STRING" id="634500.EbC_05530"/>
<dbReference type="InterPro" id="IPR009678">
    <property type="entry name" value="Phage_tail_completion_R"/>
</dbReference>